<dbReference type="PANTHER" id="PTHR23295">
    <property type="entry name" value="NUCLEAR RECEPTOR COACTIVATOR 5-RELATED"/>
    <property type="match status" value="1"/>
</dbReference>
<keyword evidence="2" id="KW-1185">Reference proteome</keyword>
<gene>
    <name evidence="1" type="ORF">NYPRO_LOCUS6022</name>
</gene>
<accession>A0A811YCU7</accession>
<dbReference type="InterPro" id="IPR036621">
    <property type="entry name" value="Anticodon-bd_dom_sf"/>
</dbReference>
<reference evidence="1" key="1">
    <citation type="submission" date="2020-12" db="EMBL/GenBank/DDBJ databases">
        <authorList>
            <consortium name="Molecular Ecology Group"/>
        </authorList>
    </citation>
    <scope>NUCLEOTIDE SEQUENCE</scope>
    <source>
        <strain evidence="1">TBG_1078</strain>
    </source>
</reference>
<dbReference type="Proteomes" id="UP000645828">
    <property type="component" value="Unassembled WGS sequence"/>
</dbReference>
<protein>
    <submittedName>
        <fullName evidence="1">(raccoon dog) hypothetical protein</fullName>
    </submittedName>
</protein>
<dbReference type="Gene3D" id="3.40.50.800">
    <property type="entry name" value="Anticodon-binding domain"/>
    <property type="match status" value="1"/>
</dbReference>
<organism evidence="1 2">
    <name type="scientific">Nyctereutes procyonoides</name>
    <name type="common">Raccoon dog</name>
    <name type="synonym">Canis procyonoides</name>
    <dbReference type="NCBI Taxonomy" id="34880"/>
    <lineage>
        <taxon>Eukaryota</taxon>
        <taxon>Metazoa</taxon>
        <taxon>Chordata</taxon>
        <taxon>Craniata</taxon>
        <taxon>Vertebrata</taxon>
        <taxon>Euteleostomi</taxon>
        <taxon>Mammalia</taxon>
        <taxon>Eutheria</taxon>
        <taxon>Laurasiatheria</taxon>
        <taxon>Carnivora</taxon>
        <taxon>Caniformia</taxon>
        <taxon>Canidae</taxon>
        <taxon>Nyctereutes</taxon>
    </lineage>
</organism>
<dbReference type="SUPFAM" id="SSF52954">
    <property type="entry name" value="Class II aaRS ABD-related"/>
    <property type="match status" value="1"/>
</dbReference>
<dbReference type="EMBL" id="CAJHUB010000671">
    <property type="protein sequence ID" value="CAD7673227.1"/>
    <property type="molecule type" value="Genomic_DNA"/>
</dbReference>
<name>A0A811YCU7_NYCPR</name>
<evidence type="ECO:0000313" key="2">
    <source>
        <dbReference type="Proteomes" id="UP000645828"/>
    </source>
</evidence>
<dbReference type="AlphaFoldDB" id="A0A811YCU7"/>
<dbReference type="PANTHER" id="PTHR23295:SF5">
    <property type="entry name" value="SI:CH211-216L23.2"/>
    <property type="match status" value="1"/>
</dbReference>
<dbReference type="InterPro" id="IPR052600">
    <property type="entry name" value="Nuc_rcpt_coact/corep"/>
</dbReference>
<sequence>MSSSVRLLRRQYGRSSKPFLPTYSPKENYLKETTLQQNVADYSKVNEENHDSRDTQKAGHFYQVVQKEGHGEYAALIGHQWQDHGFVVEMAHLPAKLNDGSPFCILVEQSNVKLSSCTTIMLHGSIKIYSVPSGIQYLLFLLTERKHLYRSLETLESLISNDHSSFQGRNTAIEGKPPPLLPTSGKIGQSQRSVFPPLLLAVPSKRAVPLGCPQNPLSVLQSVLHKQTAQP</sequence>
<evidence type="ECO:0000313" key="1">
    <source>
        <dbReference type="EMBL" id="CAD7673227.1"/>
    </source>
</evidence>
<comment type="caution">
    <text evidence="1">The sequence shown here is derived from an EMBL/GenBank/DDBJ whole genome shotgun (WGS) entry which is preliminary data.</text>
</comment>
<proteinExistence type="predicted"/>